<organism evidence="1 2">
    <name type="scientific">Deinococcus oregonensis</name>
    <dbReference type="NCBI Taxonomy" id="1805970"/>
    <lineage>
        <taxon>Bacteria</taxon>
        <taxon>Thermotogati</taxon>
        <taxon>Deinococcota</taxon>
        <taxon>Deinococci</taxon>
        <taxon>Deinococcales</taxon>
        <taxon>Deinococcaceae</taxon>
        <taxon>Deinococcus</taxon>
    </lineage>
</organism>
<keyword evidence="2" id="KW-1185">Reference proteome</keyword>
<name>A0ABV6B5T2_9DEIO</name>
<comment type="caution">
    <text evidence="1">The sequence shown here is derived from an EMBL/GenBank/DDBJ whole genome shotgun (WGS) entry which is preliminary data.</text>
</comment>
<reference evidence="1 2" key="1">
    <citation type="submission" date="2024-09" db="EMBL/GenBank/DDBJ databases">
        <authorList>
            <person name="Sun Q."/>
            <person name="Mori K."/>
        </authorList>
    </citation>
    <scope>NUCLEOTIDE SEQUENCE [LARGE SCALE GENOMIC DNA]</scope>
    <source>
        <strain evidence="1 2">JCM 13503</strain>
    </source>
</reference>
<proteinExistence type="predicted"/>
<dbReference type="Proteomes" id="UP001589733">
    <property type="component" value="Unassembled WGS sequence"/>
</dbReference>
<evidence type="ECO:0000313" key="2">
    <source>
        <dbReference type="Proteomes" id="UP001589733"/>
    </source>
</evidence>
<accession>A0ABV6B5T2</accession>
<gene>
    <name evidence="1" type="ORF">ACFFLM_24600</name>
</gene>
<dbReference type="RefSeq" id="WP_380016772.1">
    <property type="nucleotide sequence ID" value="NZ_JBHLYR010000081.1"/>
</dbReference>
<sequence>MTTGTKRSRVVRIAGPGPAVREFISERSNQQAARVYAEAWYQSLRAWKLVFGESAVMSISYAAFRSTSDNDGINTLGKAAHRLRRL</sequence>
<dbReference type="EMBL" id="JBHLYR010000081">
    <property type="protein sequence ID" value="MFB9995134.1"/>
    <property type="molecule type" value="Genomic_DNA"/>
</dbReference>
<evidence type="ECO:0000313" key="1">
    <source>
        <dbReference type="EMBL" id="MFB9995134.1"/>
    </source>
</evidence>
<protein>
    <submittedName>
        <fullName evidence="1">Uncharacterized protein</fullName>
    </submittedName>
</protein>